<dbReference type="SUPFAM" id="SSF55486">
    <property type="entry name" value="Metalloproteases ('zincins'), catalytic domain"/>
    <property type="match status" value="1"/>
</dbReference>
<dbReference type="InterPro" id="IPR001590">
    <property type="entry name" value="Peptidase_M12B"/>
</dbReference>
<keyword evidence="5" id="KW-0482">Metalloprotease</keyword>
<evidence type="ECO:0000256" key="3">
    <source>
        <dbReference type="ARBA" id="ARBA00022801"/>
    </source>
</evidence>
<evidence type="ECO:0000256" key="1">
    <source>
        <dbReference type="ARBA" id="ARBA00022670"/>
    </source>
</evidence>
<evidence type="ECO:0000256" key="7">
    <source>
        <dbReference type="ARBA" id="ARBA00023180"/>
    </source>
</evidence>
<evidence type="ECO:0000256" key="2">
    <source>
        <dbReference type="ARBA" id="ARBA00022723"/>
    </source>
</evidence>
<sequence>MSPNESHGIETYSSTDVFHHTKAQTTDVFYHTKAQTTDVFYHTKAQTTDVFYHTKAQTSDVFHHTKAQTTDVFYHTKAQTTDVFYHTKAQTTDVFYHTKAQTTDVFYHTKAQTTDVFHHTKAQTTDVFYHTKAQTTDVFYHTKAQTTDVFYHTKAQTTDVLYHTKAQTTDVLYHTKAQTTDVFYHSMNVAVYQDLESGSAILVQCIPSTSKFELFGTFYNGSEELMIEPELNEGPDVFPAASLSYVQSRKAKSKKEQVSQDQDVKDKFTISHHVIYKGKTMRPKETDYILKGGVYPIYRAGTNHSARNKRATTAYQVELLMVADYSAYSFWLTKSSTSTAAKVLLRQFYAFILNGIDLRYKSVTGSDFTITVLFAGLYIAETPSDALWTEKRKVASGSVYQVNATAALADFRTWIQSTPNLPGHDHAMLFTAYDMEANDNNAVAGLAYVEAACTTYSQSIVQDNFDGILISIAAHELGHSTNCLTTLSVGYNSTALSPFDQQNPGQIYSADTQCRYTQGNDSYLCRSFYDGNYTNICTAFYCKINGTLYCSLSIAAERTTCGDKKWCVAGECVTATEAPSVNDTCPFGDQPGIVSNGQTCAQLVANSSYNCYNYAGSCCGSCQSVYTGIIGCEYGDKATDCRADNCQMYVDESFPWCCNTCYVPPSTITTDSTPTKTTATHTTITIAPSTTSTTTVQTTTPTAKITSTLSTTLTQSAASITPTSASLLATYTTTAPSLSSTTAATITIARSTTSTTTVRTGRTTTATTASTLARTPTQTAASNITTTSASVKATLTTAAPTSNSTTAAPTPTTTTEVKLTNSSSSATYNSYFIFYFLYYLHAGWSQI</sequence>
<dbReference type="AlphaFoldDB" id="A0ABD3UXH1"/>
<protein>
    <recommendedName>
        <fullName evidence="9">Peptidase M12B domain-containing protein</fullName>
    </recommendedName>
</protein>
<keyword evidence="2" id="KW-0479">Metal-binding</keyword>
<dbReference type="InterPro" id="IPR024079">
    <property type="entry name" value="MetalloPept_cat_dom_sf"/>
</dbReference>
<dbReference type="EMBL" id="JBJQND010000014">
    <property type="protein sequence ID" value="KAL3854150.1"/>
    <property type="molecule type" value="Genomic_DNA"/>
</dbReference>
<accession>A0ABD3UXH1</accession>
<comment type="caution">
    <text evidence="8">Lacks conserved residue(s) required for the propagation of feature annotation.</text>
</comment>
<dbReference type="InterPro" id="IPR041645">
    <property type="entry name" value="ADAMTS_CR_2"/>
</dbReference>
<keyword evidence="4" id="KW-0862">Zinc</keyword>
<evidence type="ECO:0000313" key="10">
    <source>
        <dbReference type="EMBL" id="KAL3854150.1"/>
    </source>
</evidence>
<dbReference type="GO" id="GO:0046872">
    <property type="term" value="F:metal ion binding"/>
    <property type="evidence" value="ECO:0007669"/>
    <property type="project" value="UniProtKB-KW"/>
</dbReference>
<organism evidence="10 11">
    <name type="scientific">Sinanodonta woodiana</name>
    <name type="common">Chinese pond mussel</name>
    <name type="synonym">Anodonta woodiana</name>
    <dbReference type="NCBI Taxonomy" id="1069815"/>
    <lineage>
        <taxon>Eukaryota</taxon>
        <taxon>Metazoa</taxon>
        <taxon>Spiralia</taxon>
        <taxon>Lophotrochozoa</taxon>
        <taxon>Mollusca</taxon>
        <taxon>Bivalvia</taxon>
        <taxon>Autobranchia</taxon>
        <taxon>Heteroconchia</taxon>
        <taxon>Palaeoheterodonta</taxon>
        <taxon>Unionida</taxon>
        <taxon>Unionoidea</taxon>
        <taxon>Unionidae</taxon>
        <taxon>Unioninae</taxon>
        <taxon>Sinanodonta</taxon>
    </lineage>
</organism>
<dbReference type="GO" id="GO:0008237">
    <property type="term" value="F:metallopeptidase activity"/>
    <property type="evidence" value="ECO:0007669"/>
    <property type="project" value="UniProtKB-KW"/>
</dbReference>
<evidence type="ECO:0000256" key="5">
    <source>
        <dbReference type="ARBA" id="ARBA00023049"/>
    </source>
</evidence>
<keyword evidence="6" id="KW-1015">Disulfide bond</keyword>
<evidence type="ECO:0000259" key="9">
    <source>
        <dbReference type="PROSITE" id="PS50215"/>
    </source>
</evidence>
<dbReference type="PROSITE" id="PS50215">
    <property type="entry name" value="ADAM_MEPRO"/>
    <property type="match status" value="1"/>
</dbReference>
<feature type="domain" description="Peptidase M12B" evidence="9">
    <location>
        <begin position="315"/>
        <end position="480"/>
    </location>
</feature>
<dbReference type="Proteomes" id="UP001634394">
    <property type="component" value="Unassembled WGS sequence"/>
</dbReference>
<dbReference type="Pfam" id="PF17771">
    <property type="entry name" value="ADAMTS_CR_2"/>
    <property type="match status" value="1"/>
</dbReference>
<name>A0ABD3UXH1_SINWO</name>
<proteinExistence type="predicted"/>
<keyword evidence="3" id="KW-0378">Hydrolase</keyword>
<keyword evidence="1" id="KW-0645">Protease</keyword>
<evidence type="ECO:0000256" key="6">
    <source>
        <dbReference type="ARBA" id="ARBA00023157"/>
    </source>
</evidence>
<dbReference type="GO" id="GO:0006508">
    <property type="term" value="P:proteolysis"/>
    <property type="evidence" value="ECO:0007669"/>
    <property type="project" value="UniProtKB-KW"/>
</dbReference>
<keyword evidence="7" id="KW-0325">Glycoprotein</keyword>
<evidence type="ECO:0000256" key="4">
    <source>
        <dbReference type="ARBA" id="ARBA00022833"/>
    </source>
</evidence>
<comment type="caution">
    <text evidence="10">The sequence shown here is derived from an EMBL/GenBank/DDBJ whole genome shotgun (WGS) entry which is preliminary data.</text>
</comment>
<dbReference type="Gene3D" id="3.40.390.10">
    <property type="entry name" value="Collagenase (Catalytic Domain)"/>
    <property type="match status" value="1"/>
</dbReference>
<evidence type="ECO:0000256" key="8">
    <source>
        <dbReference type="PROSITE-ProRule" id="PRU00276"/>
    </source>
</evidence>
<keyword evidence="11" id="KW-1185">Reference proteome</keyword>
<feature type="active site" evidence="8">
    <location>
        <position position="476"/>
    </location>
</feature>
<gene>
    <name evidence="10" type="ORF">ACJMK2_013428</name>
</gene>
<reference evidence="10 11" key="1">
    <citation type="submission" date="2024-11" db="EMBL/GenBank/DDBJ databases">
        <title>Chromosome-level genome assembly of the freshwater bivalve Anodonta woodiana.</title>
        <authorList>
            <person name="Chen X."/>
        </authorList>
    </citation>
    <scope>NUCLEOTIDE SEQUENCE [LARGE SCALE GENOMIC DNA]</scope>
    <source>
        <strain evidence="10">MN2024</strain>
        <tissue evidence="10">Gills</tissue>
    </source>
</reference>
<evidence type="ECO:0000313" key="11">
    <source>
        <dbReference type="Proteomes" id="UP001634394"/>
    </source>
</evidence>